<dbReference type="InterPro" id="IPR005302">
    <property type="entry name" value="MoCF_Sase_C"/>
</dbReference>
<evidence type="ECO:0000313" key="3">
    <source>
        <dbReference type="Proteomes" id="UP000198893"/>
    </source>
</evidence>
<dbReference type="EMBL" id="FODS01000008">
    <property type="protein sequence ID" value="SEO61907.1"/>
    <property type="molecule type" value="Genomic_DNA"/>
</dbReference>
<dbReference type="InterPro" id="IPR052716">
    <property type="entry name" value="MOSC_domain"/>
</dbReference>
<dbReference type="STRING" id="569882.SAMN04490248_10812"/>
<feature type="domain" description="MOSC" evidence="1">
    <location>
        <begin position="28"/>
        <end position="184"/>
    </location>
</feature>
<evidence type="ECO:0000259" key="1">
    <source>
        <dbReference type="PROSITE" id="PS51340"/>
    </source>
</evidence>
<sequence>MHPIKPTSFAAEITWIGRVPDRGSDLSAEPLSEAMLRFGGIDGEHHGGVTRPSCTRVKALHPIGTTIANTRQLSVLSQEELDATAAEMGLDALDPAWLGASLVLRGLPDLTHLPPSSRLQAEEGGATLVVDMENRPCVLPGRVIDAERPGFGKAFKAAAAHRRGVTAWVEREGALRLGARMRLFVPDQRAWAHLDAARAQTPDA</sequence>
<dbReference type="PANTHER" id="PTHR36930">
    <property type="entry name" value="METAL-SULFUR CLUSTER BIOSYNTHESIS PROTEINS YUAD-RELATED"/>
    <property type="match status" value="1"/>
</dbReference>
<dbReference type="RefSeq" id="WP_093117423.1">
    <property type="nucleotide sequence ID" value="NZ_FODS01000008.1"/>
</dbReference>
<proteinExistence type="predicted"/>
<dbReference type="InterPro" id="IPR011037">
    <property type="entry name" value="Pyrv_Knase-like_insert_dom_sf"/>
</dbReference>
<name>A0A1H8R6F7_9RHOB</name>
<dbReference type="GO" id="GO:0003824">
    <property type="term" value="F:catalytic activity"/>
    <property type="evidence" value="ECO:0007669"/>
    <property type="project" value="InterPro"/>
</dbReference>
<dbReference type="Proteomes" id="UP000198893">
    <property type="component" value="Unassembled WGS sequence"/>
</dbReference>
<dbReference type="Pfam" id="PF03473">
    <property type="entry name" value="MOSC"/>
    <property type="match status" value="1"/>
</dbReference>
<dbReference type="SUPFAM" id="SSF50800">
    <property type="entry name" value="PK beta-barrel domain-like"/>
    <property type="match status" value="1"/>
</dbReference>
<gene>
    <name evidence="2" type="ORF">SAMN04490248_10812</name>
</gene>
<dbReference type="OrthoDB" id="9808413at2"/>
<evidence type="ECO:0000313" key="2">
    <source>
        <dbReference type="EMBL" id="SEO61907.1"/>
    </source>
</evidence>
<dbReference type="GO" id="GO:0030170">
    <property type="term" value="F:pyridoxal phosphate binding"/>
    <property type="evidence" value="ECO:0007669"/>
    <property type="project" value="InterPro"/>
</dbReference>
<dbReference type="Gene3D" id="2.40.33.20">
    <property type="entry name" value="PK beta-barrel domain-like"/>
    <property type="match status" value="1"/>
</dbReference>
<organism evidence="2 3">
    <name type="scientific">Salinihabitans flavidus</name>
    <dbReference type="NCBI Taxonomy" id="569882"/>
    <lineage>
        <taxon>Bacteria</taxon>
        <taxon>Pseudomonadati</taxon>
        <taxon>Pseudomonadota</taxon>
        <taxon>Alphaproteobacteria</taxon>
        <taxon>Rhodobacterales</taxon>
        <taxon>Roseobacteraceae</taxon>
        <taxon>Salinihabitans</taxon>
    </lineage>
</organism>
<dbReference type="PANTHER" id="PTHR36930:SF1">
    <property type="entry name" value="MOSC DOMAIN-CONTAINING PROTEIN"/>
    <property type="match status" value="1"/>
</dbReference>
<dbReference type="AlphaFoldDB" id="A0A1H8R6F7"/>
<dbReference type="PROSITE" id="PS51340">
    <property type="entry name" value="MOSC"/>
    <property type="match status" value="1"/>
</dbReference>
<accession>A0A1H8R6F7</accession>
<dbReference type="GO" id="GO:0030151">
    <property type="term" value="F:molybdenum ion binding"/>
    <property type="evidence" value="ECO:0007669"/>
    <property type="project" value="InterPro"/>
</dbReference>
<reference evidence="2 3" key="1">
    <citation type="submission" date="2016-10" db="EMBL/GenBank/DDBJ databases">
        <authorList>
            <person name="de Groot N.N."/>
        </authorList>
    </citation>
    <scope>NUCLEOTIDE SEQUENCE [LARGE SCALE GENOMIC DNA]</scope>
    <source>
        <strain evidence="2 3">DSM 27842</strain>
    </source>
</reference>
<protein>
    <recommendedName>
        <fullName evidence="1">MOSC domain-containing protein</fullName>
    </recommendedName>
</protein>
<keyword evidence="3" id="KW-1185">Reference proteome</keyword>